<dbReference type="PANTHER" id="PTHR11051">
    <property type="entry name" value="GLYCOSYL HYDROLASE-RELATED"/>
    <property type="match status" value="1"/>
</dbReference>
<dbReference type="GO" id="GO:0004553">
    <property type="term" value="F:hydrolase activity, hydrolyzing O-glycosyl compounds"/>
    <property type="evidence" value="ECO:0007669"/>
    <property type="project" value="TreeGrafter"/>
</dbReference>
<dbReference type="Pfam" id="PF03633">
    <property type="entry name" value="Glyco_hydro_65C"/>
    <property type="match status" value="1"/>
</dbReference>
<dbReference type="InterPro" id="IPR008928">
    <property type="entry name" value="6-hairpin_glycosidase_sf"/>
</dbReference>
<dbReference type="InterPro" id="IPR012341">
    <property type="entry name" value="6hp_glycosidase-like_sf"/>
</dbReference>
<dbReference type="GO" id="GO:0030246">
    <property type="term" value="F:carbohydrate binding"/>
    <property type="evidence" value="ECO:0007669"/>
    <property type="project" value="InterPro"/>
</dbReference>
<dbReference type="AlphaFoldDB" id="A0A4R8UIS7"/>
<protein>
    <submittedName>
        <fullName evidence="6">Beta-phosphoglucomutase family hydrolase</fullName>
    </submittedName>
</protein>
<dbReference type="SFLD" id="SFLDG01129">
    <property type="entry name" value="C1.5:_HAD__Beta-PGM__Phosphata"/>
    <property type="match status" value="1"/>
</dbReference>
<feature type="domain" description="Glycoside hydrolase family 65 C-terminal" evidence="4">
    <location>
        <begin position="996"/>
        <end position="1057"/>
    </location>
</feature>
<dbReference type="FunFam" id="1.50.10.10:FF:000053">
    <property type="entry name" value="Putative glycosyl hydrolase"/>
    <property type="match status" value="1"/>
</dbReference>
<dbReference type="Gene3D" id="2.60.420.10">
    <property type="entry name" value="Maltose phosphorylase, domain 3"/>
    <property type="match status" value="1"/>
</dbReference>
<dbReference type="PANTHER" id="PTHR11051:SF8">
    <property type="entry name" value="PROTEIN-GLUCOSYLGALACTOSYLHYDROXYLYSINE GLUCOSIDASE"/>
    <property type="match status" value="1"/>
</dbReference>
<dbReference type="Gene3D" id="1.50.10.10">
    <property type="match status" value="1"/>
</dbReference>
<sequence>MEPQHSPRSAREAVIFDLDGVVTDTASLHALAWKALFDEQLPLLSAGAVAPFDAGADYRRYVDGRPREDGIRAFLSSRGLRPEPRRIAALAARKQALFEALIAGGVQGYPGTVALVRRLRGHGIPTAIVTSSRNCAAVLAAAGLTGLFDVRVDGTDAARLGLPGKPDPALFLEAARQLRVSPGHAVVIEDAESGVRAASTGGFGLVIGVDRTGYGDRLRAEGADLVVADLGELDLRDLDLVQPNLDGAAVGFPDLQPGPAAEFPGWAGGESGSDPWLLRYVGFDPVTEGLREAICTLGNGYWGTRGAAAEADADGVHYPGTYFAGVYNRVHTRLGERTVEDEHLVNGPNWLPLWFRVADNDWFRPGGAQLISYVQELDLRRGVLRRDIRFRDEAGRTTRVTSDRFVSQSAPRLAVLTTTFEAEDWSGPITVRSALEGRVSNRNVAADRLLTGTHLVPRTAAAIDEETVLLEVETSQSGIHLAMAARTRAHRSGDRIPLARRLLGDGAGWVAHEFEVDLAPGHPVTVEKTVIVGTSRDRAIASPARAAATWMRRLPETERLAAAHERAWQILWDEFAVRMHTSDRASLALNLNTFHVLQTLAAVDADLDAGMPARGLHGEGYRGHVFWDELFVYPILTLRRPDLSRALLGYRYRRLGEARAAAKDAGFEGAMFPWQSGIDGREVTPTEIFNTRSGRWMPDNSHLQRHVGLALAYSVWQHYQATGDTEFLIRQGAEILLEVARFFASLARYDEAADRYDIEGVMGPDEFHDGYPGSPGSGLRNNAYTNVMTAWVLRRAVETVSLLEGRYCRPLWNRLRLRPEEVGRWQQIGLRLRVPFHADGVISQFDGYEDLAEFDWQGYAERYGSIARLDLILAAEGDSPNNYRVSKQADVLMLLYLLSAEELRELLQEMGYALPPEAIVRTVEFYGARSTHGSTLSNVVHSWLEARRDRERSWEFLTLALESDLGDIQGGSTHEGIHLGAMAGSVDMVVRCYTGLEFREDMLWLHPALPAELARVVFTINYREQPIRLEVTATTLRLRLHAGGATPIRVRVEGRESLLAPGETRDFALGAPPSPAR</sequence>
<evidence type="ECO:0000313" key="7">
    <source>
        <dbReference type="Proteomes" id="UP000297866"/>
    </source>
</evidence>
<dbReference type="SFLD" id="SFLDS00003">
    <property type="entry name" value="Haloacid_Dehalogenase"/>
    <property type="match status" value="1"/>
</dbReference>
<dbReference type="InterPro" id="IPR036412">
    <property type="entry name" value="HAD-like_sf"/>
</dbReference>
<dbReference type="SUPFAM" id="SSF48208">
    <property type="entry name" value="Six-hairpin glycosidases"/>
    <property type="match status" value="1"/>
</dbReference>
<dbReference type="GO" id="GO:0005975">
    <property type="term" value="P:carbohydrate metabolic process"/>
    <property type="evidence" value="ECO:0007669"/>
    <property type="project" value="InterPro"/>
</dbReference>
<dbReference type="Pfam" id="PF00702">
    <property type="entry name" value="Hydrolase"/>
    <property type="match status" value="1"/>
</dbReference>
<dbReference type="SUPFAM" id="SSF56784">
    <property type="entry name" value="HAD-like"/>
    <property type="match status" value="1"/>
</dbReference>
<dbReference type="GO" id="GO:0016757">
    <property type="term" value="F:glycosyltransferase activity"/>
    <property type="evidence" value="ECO:0007669"/>
    <property type="project" value="UniProtKB-ARBA"/>
</dbReference>
<dbReference type="InterPro" id="IPR006439">
    <property type="entry name" value="HAD-SF_hydro_IA"/>
</dbReference>
<keyword evidence="7" id="KW-1185">Reference proteome</keyword>
<dbReference type="InterPro" id="IPR037018">
    <property type="entry name" value="GH65_N"/>
</dbReference>
<dbReference type="InterPro" id="IPR023198">
    <property type="entry name" value="PGP-like_dom2"/>
</dbReference>
<dbReference type="Pfam" id="PF03636">
    <property type="entry name" value="Glyco_hydro_65N"/>
    <property type="match status" value="1"/>
</dbReference>
<proteinExistence type="inferred from homology"/>
<comment type="caution">
    <text evidence="6">The sequence shown here is derived from an EMBL/GenBank/DDBJ whole genome shotgun (WGS) entry which is preliminary data.</text>
</comment>
<dbReference type="InterPro" id="IPR005194">
    <property type="entry name" value="Glyco_hydro_65_C"/>
</dbReference>
<dbReference type="InterPro" id="IPR005195">
    <property type="entry name" value="Glyco_hydro_65_M"/>
</dbReference>
<dbReference type="InterPro" id="IPR005196">
    <property type="entry name" value="Glyco_hydro_65_N"/>
</dbReference>
<dbReference type="OrthoDB" id="9816160at2"/>
<dbReference type="Proteomes" id="UP000297866">
    <property type="component" value="Unassembled WGS sequence"/>
</dbReference>
<dbReference type="Pfam" id="PF03632">
    <property type="entry name" value="Glyco_hydro_65m"/>
    <property type="match status" value="1"/>
</dbReference>
<organism evidence="6 7">
    <name type="scientific">Cryobacterium tagatosivorans</name>
    <dbReference type="NCBI Taxonomy" id="1259199"/>
    <lineage>
        <taxon>Bacteria</taxon>
        <taxon>Bacillati</taxon>
        <taxon>Actinomycetota</taxon>
        <taxon>Actinomycetes</taxon>
        <taxon>Micrococcales</taxon>
        <taxon>Microbacteriaceae</taxon>
        <taxon>Cryobacterium</taxon>
    </lineage>
</organism>
<evidence type="ECO:0000259" key="4">
    <source>
        <dbReference type="Pfam" id="PF03633"/>
    </source>
</evidence>
<accession>A0A4R8UIS7</accession>
<evidence type="ECO:0000313" key="6">
    <source>
        <dbReference type="EMBL" id="TFB54796.1"/>
    </source>
</evidence>
<dbReference type="NCBIfam" id="TIGR01509">
    <property type="entry name" value="HAD-SF-IA-v3"/>
    <property type="match status" value="1"/>
</dbReference>
<dbReference type="Gene3D" id="1.10.150.240">
    <property type="entry name" value="Putative phosphatase, domain 2"/>
    <property type="match status" value="1"/>
</dbReference>
<dbReference type="InterPro" id="IPR023214">
    <property type="entry name" value="HAD_sf"/>
</dbReference>
<dbReference type="Gene3D" id="2.70.98.40">
    <property type="entry name" value="Glycoside hydrolase, family 65, N-terminal domain"/>
    <property type="match status" value="1"/>
</dbReference>
<evidence type="ECO:0000256" key="2">
    <source>
        <dbReference type="ARBA" id="ARBA00023295"/>
    </source>
</evidence>
<dbReference type="SUPFAM" id="SSF74650">
    <property type="entry name" value="Galactose mutarotase-like"/>
    <property type="match status" value="1"/>
</dbReference>
<dbReference type="Gene3D" id="3.40.50.1000">
    <property type="entry name" value="HAD superfamily/HAD-like"/>
    <property type="match status" value="1"/>
</dbReference>
<dbReference type="EMBL" id="SOEZ01000016">
    <property type="protein sequence ID" value="TFB54796.1"/>
    <property type="molecule type" value="Genomic_DNA"/>
</dbReference>
<evidence type="ECO:0000256" key="1">
    <source>
        <dbReference type="ARBA" id="ARBA00006171"/>
    </source>
</evidence>
<evidence type="ECO:0000259" key="5">
    <source>
        <dbReference type="Pfam" id="PF03636"/>
    </source>
</evidence>
<name>A0A4R8UIS7_9MICO</name>
<dbReference type="InterPro" id="IPR010976">
    <property type="entry name" value="B-phosphoglucomutase_hydrolase"/>
</dbReference>
<feature type="domain" description="Glycoside hydrolase family 65 N-terminal" evidence="5">
    <location>
        <begin position="280"/>
        <end position="536"/>
    </location>
</feature>
<dbReference type="InterPro" id="IPR011013">
    <property type="entry name" value="Gal_mutarotase_sf_dom"/>
</dbReference>
<keyword evidence="6" id="KW-0378">Hydrolase</keyword>
<feature type="domain" description="Glycoside hydrolase family 65 central catalytic" evidence="3">
    <location>
        <begin position="591"/>
        <end position="986"/>
    </location>
</feature>
<dbReference type="NCBIfam" id="TIGR02009">
    <property type="entry name" value="PGMB-YQAB-SF"/>
    <property type="match status" value="1"/>
</dbReference>
<reference evidence="6 7" key="1">
    <citation type="submission" date="2019-03" db="EMBL/GenBank/DDBJ databases">
        <title>Genomics of glacier-inhabiting Cryobacterium strains.</title>
        <authorList>
            <person name="Liu Q."/>
            <person name="Xin Y.-H."/>
        </authorList>
    </citation>
    <scope>NUCLEOTIDE SEQUENCE [LARGE SCALE GENOMIC DNA]</scope>
    <source>
        <strain evidence="6 7">Sr47</strain>
    </source>
</reference>
<gene>
    <name evidence="6" type="ORF">E3O23_03250</name>
</gene>
<keyword evidence="2" id="KW-0326">Glycosidase</keyword>
<evidence type="ECO:0000259" key="3">
    <source>
        <dbReference type="Pfam" id="PF03632"/>
    </source>
</evidence>
<comment type="similarity">
    <text evidence="1">Belongs to the HAD-like hydrolase superfamily. CbbY/CbbZ/Gph/YieH family.</text>
</comment>